<dbReference type="RefSeq" id="WP_097120582.1">
    <property type="nucleotide sequence ID" value="NZ_OCND01000001.1"/>
</dbReference>
<evidence type="ECO:0000313" key="2">
    <source>
        <dbReference type="Proteomes" id="UP000219374"/>
    </source>
</evidence>
<sequence>MSYKTRPELDVLINALAADDMWRMQAWDGDAACTEAWATQAVDIQSKAGLDNEDHVFHRLQAMAMDRIRTRRGIFHRIARKFGRWRFTRPQLL</sequence>
<gene>
    <name evidence="1" type="ORF">SAMN06296416_101848</name>
</gene>
<proteinExistence type="predicted"/>
<dbReference type="EMBL" id="OCND01000001">
    <property type="protein sequence ID" value="SOD51739.1"/>
    <property type="molecule type" value="Genomic_DNA"/>
</dbReference>
<evidence type="ECO:0000313" key="1">
    <source>
        <dbReference type="EMBL" id="SOD51739.1"/>
    </source>
</evidence>
<dbReference type="Proteomes" id="UP000219374">
    <property type="component" value="Unassembled WGS sequence"/>
</dbReference>
<protein>
    <submittedName>
        <fullName evidence="1">Uncharacterized protein</fullName>
    </submittedName>
</protein>
<dbReference type="AlphaFoldDB" id="A0A286CZD7"/>
<accession>A0A286CZD7</accession>
<name>A0A286CZD7_9GAMM</name>
<organism evidence="1 2">
    <name type="scientific">Pseudoxanthomonas wuyuanensis</name>
    <dbReference type="NCBI Taxonomy" id="1073196"/>
    <lineage>
        <taxon>Bacteria</taxon>
        <taxon>Pseudomonadati</taxon>
        <taxon>Pseudomonadota</taxon>
        <taxon>Gammaproteobacteria</taxon>
        <taxon>Lysobacterales</taxon>
        <taxon>Lysobacteraceae</taxon>
        <taxon>Pseudoxanthomonas</taxon>
    </lineage>
</organism>
<keyword evidence="2" id="KW-1185">Reference proteome</keyword>
<reference evidence="1 2" key="1">
    <citation type="submission" date="2017-09" db="EMBL/GenBank/DDBJ databases">
        <authorList>
            <person name="Ehlers B."/>
            <person name="Leendertz F.H."/>
        </authorList>
    </citation>
    <scope>NUCLEOTIDE SEQUENCE [LARGE SCALE GENOMIC DNA]</scope>
    <source>
        <strain evidence="1 2">CGMCC 1.10978</strain>
    </source>
</reference>